<name>A0A6C0II33_9ZZZZ</name>
<dbReference type="GO" id="GO:0004483">
    <property type="term" value="F:methyltransferase cap1 activity"/>
    <property type="evidence" value="ECO:0007669"/>
    <property type="project" value="UniProtKB-ARBA"/>
</dbReference>
<dbReference type="EMBL" id="MN740195">
    <property type="protein sequence ID" value="QHT92891.1"/>
    <property type="molecule type" value="Genomic_DNA"/>
</dbReference>
<dbReference type="SUPFAM" id="SSF53335">
    <property type="entry name" value="S-adenosyl-L-methionine-dependent methyltransferases"/>
    <property type="match status" value="1"/>
</dbReference>
<dbReference type="GO" id="GO:0006370">
    <property type="term" value="P:7-methylguanosine mRNA capping"/>
    <property type="evidence" value="ECO:0007669"/>
    <property type="project" value="TreeGrafter"/>
</dbReference>
<protein>
    <recommendedName>
        <fullName evidence="1">Ribosomal RNA methyltransferase FtsJ domain-containing protein</fullName>
    </recommendedName>
</protein>
<dbReference type="GO" id="GO:0005737">
    <property type="term" value="C:cytoplasm"/>
    <property type="evidence" value="ECO:0007669"/>
    <property type="project" value="TreeGrafter"/>
</dbReference>
<reference evidence="2" key="1">
    <citation type="journal article" date="2020" name="Nature">
        <title>Giant virus diversity and host interactions through global metagenomics.</title>
        <authorList>
            <person name="Schulz F."/>
            <person name="Roux S."/>
            <person name="Paez-Espino D."/>
            <person name="Jungbluth S."/>
            <person name="Walsh D.A."/>
            <person name="Denef V.J."/>
            <person name="McMahon K.D."/>
            <person name="Konstantinidis K.T."/>
            <person name="Eloe-Fadrosh E.A."/>
            <person name="Kyrpides N.C."/>
            <person name="Woyke T."/>
        </authorList>
    </citation>
    <scope>NUCLEOTIDE SEQUENCE</scope>
    <source>
        <strain evidence="2">GVMAG-M-3300023184-89</strain>
    </source>
</reference>
<feature type="domain" description="Ribosomal RNA methyltransferase FtsJ" evidence="1">
    <location>
        <begin position="98"/>
        <end position="298"/>
    </location>
</feature>
<accession>A0A6C0II33</accession>
<dbReference type="InterPro" id="IPR029063">
    <property type="entry name" value="SAM-dependent_MTases_sf"/>
</dbReference>
<dbReference type="InterPro" id="IPR002877">
    <property type="entry name" value="RNA_MeTrfase_FtsJ_dom"/>
</dbReference>
<evidence type="ECO:0000259" key="1">
    <source>
        <dbReference type="Pfam" id="PF01728"/>
    </source>
</evidence>
<dbReference type="AlphaFoldDB" id="A0A6C0II33"/>
<dbReference type="Gene3D" id="3.40.50.12760">
    <property type="match status" value="1"/>
</dbReference>
<proteinExistence type="predicted"/>
<dbReference type="GO" id="GO:0032259">
    <property type="term" value="P:methylation"/>
    <property type="evidence" value="ECO:0007669"/>
    <property type="project" value="InterPro"/>
</dbReference>
<dbReference type="PANTHER" id="PTHR16121">
    <property type="entry name" value="CAP-SPECIFIC MRNA (NUCLEOSIDE-2'-O-)-METHYLTRANSFERASE 1-RELATED"/>
    <property type="match status" value="1"/>
</dbReference>
<evidence type="ECO:0000313" key="2">
    <source>
        <dbReference type="EMBL" id="QHT92891.1"/>
    </source>
</evidence>
<dbReference type="InterPro" id="IPR050851">
    <property type="entry name" value="mRNA_Cap_2O-Ribose_MeTrfase"/>
</dbReference>
<organism evidence="2">
    <name type="scientific">viral metagenome</name>
    <dbReference type="NCBI Taxonomy" id="1070528"/>
    <lineage>
        <taxon>unclassified sequences</taxon>
        <taxon>metagenomes</taxon>
        <taxon>organismal metagenomes</taxon>
    </lineage>
</organism>
<dbReference type="GO" id="GO:0005634">
    <property type="term" value="C:nucleus"/>
    <property type="evidence" value="ECO:0007669"/>
    <property type="project" value="TreeGrafter"/>
</dbReference>
<sequence length="429" mass="49462">MSAYLIPSIVYTTELHKYIVPTYADANANANANINTNNNTGKVIINKTLHKYLNTLKAQIDECEMSWDKYKKYTNPYEFIHTTVPNSRQSICAYKPLSRSFFKMIEMSNMLNILADLPADKCKTFHLAEGPGGFIEAMVFLRKNPADYYYGMTLLEEHNQNVPGWRKSKNFLEENPNVIIEKGLDGKGDLMNARNLIHCFKNYKGQFDLITGDGGFDFSVHYHSQEMVSAALIICQVSFAIALQKIGGSFIIKMFDTFSKISLDIIFLLSNIYETVHFVKPHTSRYANSEKYIICKKFKLDEKARHDLINSLFKIIAHMQHDTQSEPDQHTVKQPHIINSLFQFNLPYYFINKIEEYNAIFGQQQVENIGTTLNLIDNSKYDKLEVIKKYNIQKCITWCQQHKIEYNASVQPNNIFLMNKTTHAIKGTS</sequence>
<dbReference type="PANTHER" id="PTHR16121:SF0">
    <property type="entry name" value="CAP-SPECIFIC MRNA (NUCLEOSIDE-2'-O-)-METHYLTRANSFERASE 1"/>
    <property type="match status" value="1"/>
</dbReference>
<dbReference type="Pfam" id="PF01728">
    <property type="entry name" value="FtsJ"/>
    <property type="match status" value="1"/>
</dbReference>